<dbReference type="RefSeq" id="WP_319832095.1">
    <property type="nucleotide sequence ID" value="NZ_CP138858.1"/>
</dbReference>
<dbReference type="InterPro" id="IPR050546">
    <property type="entry name" value="Glycosyl_Hydrlase_16"/>
</dbReference>
<organism evidence="5 6">
    <name type="scientific">Coraliomargarita algicola</name>
    <dbReference type="NCBI Taxonomy" id="3092156"/>
    <lineage>
        <taxon>Bacteria</taxon>
        <taxon>Pseudomonadati</taxon>
        <taxon>Verrucomicrobiota</taxon>
        <taxon>Opitutia</taxon>
        <taxon>Puniceicoccales</taxon>
        <taxon>Coraliomargaritaceae</taxon>
        <taxon>Coraliomargarita</taxon>
    </lineage>
</organism>
<dbReference type="InterPro" id="IPR000757">
    <property type="entry name" value="Beta-glucanase-like"/>
</dbReference>
<protein>
    <submittedName>
        <fullName evidence="5">Glycoside hydrolase family 16 protein</fullName>
    </submittedName>
</protein>
<feature type="chain" id="PRO_5047274562" evidence="3">
    <location>
        <begin position="26"/>
        <end position="991"/>
    </location>
</feature>
<dbReference type="Gene3D" id="2.60.120.200">
    <property type="match status" value="1"/>
</dbReference>
<dbReference type="CDD" id="cd08023">
    <property type="entry name" value="GH16_laminarinase_like"/>
    <property type="match status" value="1"/>
</dbReference>
<dbReference type="Pfam" id="PF00722">
    <property type="entry name" value="Glyco_hydro_16"/>
    <property type="match status" value="1"/>
</dbReference>
<comment type="similarity">
    <text evidence="1">Belongs to the glycosyl hydrolase 16 family.</text>
</comment>
<keyword evidence="5" id="KW-0378">Hydrolase</keyword>
<reference evidence="5 6" key="1">
    <citation type="submission" date="2023-11" db="EMBL/GenBank/DDBJ databases">
        <title>Coraliomargarita sp. nov., isolated from marine algae.</title>
        <authorList>
            <person name="Lee J.K."/>
            <person name="Baek J.H."/>
            <person name="Kim J.M."/>
            <person name="Choi D.G."/>
            <person name="Jeon C.O."/>
        </authorList>
    </citation>
    <scope>NUCLEOTIDE SEQUENCE [LARGE SCALE GENOMIC DNA]</scope>
    <source>
        <strain evidence="5 6">J2-16</strain>
    </source>
</reference>
<dbReference type="GO" id="GO:0016787">
    <property type="term" value="F:hydrolase activity"/>
    <property type="evidence" value="ECO:0007669"/>
    <property type="project" value="UniProtKB-KW"/>
</dbReference>
<feature type="region of interest" description="Disordered" evidence="2">
    <location>
        <begin position="710"/>
        <end position="737"/>
    </location>
</feature>
<evidence type="ECO:0000313" key="6">
    <source>
        <dbReference type="Proteomes" id="UP001324993"/>
    </source>
</evidence>
<evidence type="ECO:0000259" key="4">
    <source>
        <dbReference type="PROSITE" id="PS51762"/>
    </source>
</evidence>
<dbReference type="InterPro" id="IPR013320">
    <property type="entry name" value="ConA-like_dom_sf"/>
</dbReference>
<dbReference type="PANTHER" id="PTHR10963">
    <property type="entry name" value="GLYCOSYL HYDROLASE-RELATED"/>
    <property type="match status" value="1"/>
</dbReference>
<feature type="domain" description="GH16" evidence="4">
    <location>
        <begin position="728"/>
        <end position="990"/>
    </location>
</feature>
<dbReference type="SUPFAM" id="SSF49899">
    <property type="entry name" value="Concanavalin A-like lectins/glucanases"/>
    <property type="match status" value="1"/>
</dbReference>
<dbReference type="PANTHER" id="PTHR10963:SF55">
    <property type="entry name" value="GLYCOSIDE HYDROLASE FAMILY 16 PROTEIN"/>
    <property type="match status" value="1"/>
</dbReference>
<evidence type="ECO:0000256" key="1">
    <source>
        <dbReference type="ARBA" id="ARBA00006865"/>
    </source>
</evidence>
<dbReference type="Proteomes" id="UP001324993">
    <property type="component" value="Chromosome"/>
</dbReference>
<dbReference type="PROSITE" id="PS51762">
    <property type="entry name" value="GH16_2"/>
    <property type="match status" value="1"/>
</dbReference>
<name>A0ABZ0RI55_9BACT</name>
<dbReference type="Gene3D" id="2.60.120.430">
    <property type="entry name" value="Galactose-binding lectin"/>
    <property type="match status" value="4"/>
</dbReference>
<keyword evidence="6" id="KW-1185">Reference proteome</keyword>
<evidence type="ECO:0000256" key="3">
    <source>
        <dbReference type="SAM" id="SignalP"/>
    </source>
</evidence>
<evidence type="ECO:0000256" key="2">
    <source>
        <dbReference type="SAM" id="MobiDB-lite"/>
    </source>
</evidence>
<dbReference type="EMBL" id="CP138858">
    <property type="protein sequence ID" value="WPJ95202.1"/>
    <property type="molecule type" value="Genomic_DNA"/>
</dbReference>
<evidence type="ECO:0000313" key="5">
    <source>
        <dbReference type="EMBL" id="WPJ95202.1"/>
    </source>
</evidence>
<proteinExistence type="inferred from homology"/>
<gene>
    <name evidence="5" type="ORF">SH580_17405</name>
</gene>
<feature type="signal peptide" evidence="3">
    <location>
        <begin position="1"/>
        <end position="25"/>
    </location>
</feature>
<keyword evidence="3" id="KW-0732">Signal</keyword>
<sequence length="991" mass="108168">MISIRQALNLRLLALCSAITSPLIGSTSPESNAIMAPASTDVSSFQTEHQATLSIVDVDNSKALQVNFPASNSYPGLNLPMPADAWNLSAYAGLEAEIVNTSSERLNISMRVDNKGHWKDEPWNTNNVWLAAGESARLTVQFGQSFGKPSYSLDSSAISAVKLFISKPSVNGSILIKSIQGVGKGAPQVAPATPTPANMPAVSHASAGDVTIYTPAQGVAGVKIEEAPQIAADSQGLTVQFPEGGKYPAVNFQSPSGSWDMSAYKAIEAVIENTGSTSIRLGLRIDNEGHWQKEPWSSGQLTIAPGKTQTMTVPFGTKYGHPSEGFNPAKIINVKLMALQPKPGSQLRLISIQPVQRGNASASTANTNSSNANRIQGEAIFDPTSSDISDIHVEQNGTALSLGNHQGSPAVDIKFVTNTQYPGLNFLAAGETVNLSKFAGVSAKLHNAGSEKLRMTLRVDNAGHWKNEPWNTSKITLQPGETKDLRVTFGQNNNNAPGFPLDPSKITQIKLFATDKYSIAPQLQLLSLTGVAKTTGSTTASTNFNVPAIDGVFYKISADSDLSQLGQNHTSVSIDENTGSPALKVHFDSSTHYPNVTFPCPDGGWNMETFGGIKVDVTNLSDRKLSNITMRVDNPSTPGNKTPWNNEKITLEAGETKTLELVFGGTEESPKYPLDPTMISGVQVFQAHLKENSTLLLKNLRAFGSPKATPTAAWTSSLEDRDTPVTPPEWLGTRPPVEGDWVVTFDEDFEEGTAPNPEIWNYKLSHDALHPGEARNTAENVYIEDGAMVIKAEVRTGHHHDDPKLPTSEYSSGAVTTYDKWTQCYGYMEARMKLPKARGLWPAFWTMPDRGEESGLGKWERRTTANAHGQGMEIDILEYLTEWGRGRNNVATHWDGYGENHKSWSYSHMYYGPTPDGWHTFGLLWEPGKLSWYIDGQLKCVWENERIIDVPSYLILNLQMGRWATKDVDRASLPDYFKVDYVRAWQLKSRL</sequence>
<accession>A0ABZ0RI55</accession>